<proteinExistence type="predicted"/>
<reference evidence="1 2" key="1">
    <citation type="submission" date="2021-03" db="EMBL/GenBank/DDBJ databases">
        <title>Whole genome shotgun sequence of Actinoplanes toevensis NBRC 105298.</title>
        <authorList>
            <person name="Komaki H."/>
            <person name="Tamura T."/>
        </authorList>
    </citation>
    <scope>NUCLEOTIDE SEQUENCE [LARGE SCALE GENOMIC DNA]</scope>
    <source>
        <strain evidence="1 2">NBRC 105298</strain>
    </source>
</reference>
<dbReference type="AlphaFoldDB" id="A0A919W365"/>
<protein>
    <submittedName>
        <fullName evidence="1">Uncharacterized protein</fullName>
    </submittedName>
</protein>
<accession>A0A919W365</accession>
<dbReference type="Proteomes" id="UP000677082">
    <property type="component" value="Unassembled WGS sequence"/>
</dbReference>
<evidence type="ECO:0000313" key="1">
    <source>
        <dbReference type="EMBL" id="GIM92449.1"/>
    </source>
</evidence>
<sequence>MSLLLHAVMDPVVEETAAISRACFRSKYRRGKGLTGTREGHSGGDIHGVTEMAMILDLHRRPAVGR</sequence>
<gene>
    <name evidence="1" type="ORF">Ato02nite_042420</name>
</gene>
<comment type="caution">
    <text evidence="1">The sequence shown here is derived from an EMBL/GenBank/DDBJ whole genome shotgun (WGS) entry which is preliminary data.</text>
</comment>
<organism evidence="1 2">
    <name type="scientific">Paractinoplanes toevensis</name>
    <dbReference type="NCBI Taxonomy" id="571911"/>
    <lineage>
        <taxon>Bacteria</taxon>
        <taxon>Bacillati</taxon>
        <taxon>Actinomycetota</taxon>
        <taxon>Actinomycetes</taxon>
        <taxon>Micromonosporales</taxon>
        <taxon>Micromonosporaceae</taxon>
        <taxon>Paractinoplanes</taxon>
    </lineage>
</organism>
<name>A0A919W365_9ACTN</name>
<dbReference type="EMBL" id="BOQN01000055">
    <property type="protein sequence ID" value="GIM92449.1"/>
    <property type="molecule type" value="Genomic_DNA"/>
</dbReference>
<evidence type="ECO:0000313" key="2">
    <source>
        <dbReference type="Proteomes" id="UP000677082"/>
    </source>
</evidence>
<keyword evidence="2" id="KW-1185">Reference proteome</keyword>